<dbReference type="AlphaFoldDB" id="A0AAW1IZR8"/>
<name>A0AAW1IZR8_POPJA</name>
<comment type="caution">
    <text evidence="9">The sequence shown here is derived from an EMBL/GenBank/DDBJ whole genome shotgun (WGS) entry which is preliminary data.</text>
</comment>
<feature type="region of interest" description="Disordered" evidence="7">
    <location>
        <begin position="241"/>
        <end position="301"/>
    </location>
</feature>
<evidence type="ECO:0000256" key="7">
    <source>
        <dbReference type="SAM" id="MobiDB-lite"/>
    </source>
</evidence>
<dbReference type="InterPro" id="IPR027417">
    <property type="entry name" value="P-loop_NTPase"/>
</dbReference>
<gene>
    <name evidence="9" type="ORF">QE152_g32387</name>
</gene>
<accession>A0AAW1IZR8</accession>
<dbReference type="PANTHER" id="PTHR48041">
    <property type="entry name" value="ABC TRANSPORTER G FAMILY MEMBER 28"/>
    <property type="match status" value="1"/>
</dbReference>
<dbReference type="PANTHER" id="PTHR48041:SF78">
    <property type="entry name" value="ABC TRANSPORTER EXPRESSED IN TRACHEA, ISOFORM A"/>
    <property type="match status" value="1"/>
</dbReference>
<evidence type="ECO:0000256" key="4">
    <source>
        <dbReference type="ARBA" id="ARBA00022692"/>
    </source>
</evidence>
<keyword evidence="3" id="KW-0813">Transport</keyword>
<feature type="domain" description="ABC transporter" evidence="8">
    <location>
        <begin position="114"/>
        <end position="225"/>
    </location>
</feature>
<dbReference type="GO" id="GO:0016887">
    <property type="term" value="F:ATP hydrolysis activity"/>
    <property type="evidence" value="ECO:0007669"/>
    <property type="project" value="InterPro"/>
</dbReference>
<sequence>MAQLRDVKINLQTDGDQNLCSVSYHHSVLSPKEVESLNNALCGSQGSLCNGATAVTIKPAGALRKVPNNSPNNHKRPMITLTHLPKRPPVDIQFNDLSFSVSEGRKRGYKTILKCVNGKFRSGELTAIMGPSGAGKSTLMNILAGYRTSNLNGSVLITIDYDIKIEIVKRKREFKRGEDVVLRKEKEWVPAKIEEKLHYPRSYLVKDEDGKVYRRNSVFLRKSVQNQPNFRGIDKELDEAGKEGEEQVDDRDQEEVNKEIANQRQEMEIENRGEREKRERKLPSRFKERKLPSRFKDYKLY</sequence>
<reference evidence="9 10" key="1">
    <citation type="journal article" date="2024" name="BMC Genomics">
        <title>De novo assembly and annotation of Popillia japonica's genome with initial clues to its potential as an invasive pest.</title>
        <authorList>
            <person name="Cucini C."/>
            <person name="Boschi S."/>
            <person name="Funari R."/>
            <person name="Cardaioli E."/>
            <person name="Iannotti N."/>
            <person name="Marturano G."/>
            <person name="Paoli F."/>
            <person name="Bruttini M."/>
            <person name="Carapelli A."/>
            <person name="Frati F."/>
            <person name="Nardi F."/>
        </authorList>
    </citation>
    <scope>NUCLEOTIDE SEQUENCE [LARGE SCALE GENOMIC DNA]</scope>
    <source>
        <strain evidence="9">DMR45628</strain>
    </source>
</reference>
<evidence type="ECO:0000313" key="9">
    <source>
        <dbReference type="EMBL" id="KAK9695715.1"/>
    </source>
</evidence>
<evidence type="ECO:0000256" key="2">
    <source>
        <dbReference type="ARBA" id="ARBA00005814"/>
    </source>
</evidence>
<dbReference type="GO" id="GO:0042626">
    <property type="term" value="F:ATPase-coupled transmembrane transporter activity"/>
    <property type="evidence" value="ECO:0007669"/>
    <property type="project" value="TreeGrafter"/>
</dbReference>
<comment type="similarity">
    <text evidence="2">Belongs to the ABC transporter superfamily. ABCG family. Eye pigment precursor importer (TC 3.A.1.204) subfamily.</text>
</comment>
<organism evidence="9 10">
    <name type="scientific">Popillia japonica</name>
    <name type="common">Japanese beetle</name>
    <dbReference type="NCBI Taxonomy" id="7064"/>
    <lineage>
        <taxon>Eukaryota</taxon>
        <taxon>Metazoa</taxon>
        <taxon>Ecdysozoa</taxon>
        <taxon>Arthropoda</taxon>
        <taxon>Hexapoda</taxon>
        <taxon>Insecta</taxon>
        <taxon>Pterygota</taxon>
        <taxon>Neoptera</taxon>
        <taxon>Endopterygota</taxon>
        <taxon>Coleoptera</taxon>
        <taxon>Polyphaga</taxon>
        <taxon>Scarabaeiformia</taxon>
        <taxon>Scarabaeidae</taxon>
        <taxon>Rutelinae</taxon>
        <taxon>Popillia</taxon>
    </lineage>
</organism>
<evidence type="ECO:0000259" key="8">
    <source>
        <dbReference type="Pfam" id="PF00005"/>
    </source>
</evidence>
<dbReference type="Proteomes" id="UP001458880">
    <property type="component" value="Unassembled WGS sequence"/>
</dbReference>
<dbReference type="Gene3D" id="3.40.50.300">
    <property type="entry name" value="P-loop containing nucleotide triphosphate hydrolases"/>
    <property type="match status" value="1"/>
</dbReference>
<dbReference type="SUPFAM" id="SSF52540">
    <property type="entry name" value="P-loop containing nucleoside triphosphate hydrolases"/>
    <property type="match status" value="2"/>
</dbReference>
<evidence type="ECO:0000313" key="10">
    <source>
        <dbReference type="Proteomes" id="UP001458880"/>
    </source>
</evidence>
<dbReference type="Pfam" id="PF00005">
    <property type="entry name" value="ABC_tran"/>
    <property type="match status" value="1"/>
</dbReference>
<dbReference type="InterPro" id="IPR050352">
    <property type="entry name" value="ABCG_transporters"/>
</dbReference>
<evidence type="ECO:0000256" key="6">
    <source>
        <dbReference type="ARBA" id="ARBA00023136"/>
    </source>
</evidence>
<dbReference type="GO" id="GO:0005524">
    <property type="term" value="F:ATP binding"/>
    <property type="evidence" value="ECO:0007669"/>
    <property type="project" value="InterPro"/>
</dbReference>
<proteinExistence type="inferred from homology"/>
<feature type="compositionally biased region" description="Basic and acidic residues" evidence="7">
    <location>
        <begin position="265"/>
        <end position="301"/>
    </location>
</feature>
<comment type="subcellular location">
    <subcellularLocation>
        <location evidence="1">Membrane</location>
        <topology evidence="1">Multi-pass membrane protein</topology>
    </subcellularLocation>
</comment>
<keyword evidence="10" id="KW-1185">Reference proteome</keyword>
<keyword evidence="6" id="KW-0472">Membrane</keyword>
<dbReference type="InterPro" id="IPR003439">
    <property type="entry name" value="ABC_transporter-like_ATP-bd"/>
</dbReference>
<dbReference type="GO" id="GO:0005886">
    <property type="term" value="C:plasma membrane"/>
    <property type="evidence" value="ECO:0007669"/>
    <property type="project" value="TreeGrafter"/>
</dbReference>
<evidence type="ECO:0000256" key="1">
    <source>
        <dbReference type="ARBA" id="ARBA00004141"/>
    </source>
</evidence>
<dbReference type="EMBL" id="JASPKY010000472">
    <property type="protein sequence ID" value="KAK9695715.1"/>
    <property type="molecule type" value="Genomic_DNA"/>
</dbReference>
<keyword evidence="5" id="KW-1133">Transmembrane helix</keyword>
<protein>
    <submittedName>
        <fullName evidence="9">ABC transporter</fullName>
    </submittedName>
</protein>
<evidence type="ECO:0000256" key="3">
    <source>
        <dbReference type="ARBA" id="ARBA00022448"/>
    </source>
</evidence>
<keyword evidence="4" id="KW-0812">Transmembrane</keyword>
<evidence type="ECO:0000256" key="5">
    <source>
        <dbReference type="ARBA" id="ARBA00022989"/>
    </source>
</evidence>